<feature type="transmembrane region" description="Helical" evidence="6">
    <location>
        <begin position="169"/>
        <end position="185"/>
    </location>
</feature>
<name>A0A512DIS5_9PROT</name>
<evidence type="ECO:0000256" key="3">
    <source>
        <dbReference type="ARBA" id="ARBA00022692"/>
    </source>
</evidence>
<evidence type="ECO:0000256" key="4">
    <source>
        <dbReference type="ARBA" id="ARBA00022989"/>
    </source>
</evidence>
<protein>
    <submittedName>
        <fullName evidence="7">Branched-chain amino acid ABC transporter permease</fullName>
    </submittedName>
</protein>
<evidence type="ECO:0000256" key="2">
    <source>
        <dbReference type="ARBA" id="ARBA00022475"/>
    </source>
</evidence>
<feature type="transmembrane region" description="Helical" evidence="6">
    <location>
        <begin position="215"/>
        <end position="236"/>
    </location>
</feature>
<sequence>MAVLIGLAFLLALPFLAEAAGKGFYVTLFTRILIFGLAAVSLDLILGYGGMVSFGHAAFVGVGAYAVGILSWHVFDGSPLMTWPVTLEGTENAFVVWPLAMLMGGLFALVIGAISLRTTGISFIMITLAFAQMLFYLAIGLRKYGGEDGIALYNKSQLVPPIDLFDRTTFYYVCLGLLVAFLAVCRRLTRSRFGMAVQGARINERRMKALGFSPYRYKLTAFVISGAGAGLSGALLANAAEFVGPAYMSWQRSGELIVMVVLGGMGTLFGPVAGAAAFLLLEEWLADLTEHWQIILGPILLFVVVFARRGLWGWVAGQGREDR</sequence>
<evidence type="ECO:0000313" key="8">
    <source>
        <dbReference type="Proteomes" id="UP000321523"/>
    </source>
</evidence>
<dbReference type="AlphaFoldDB" id="A0A512DIS5"/>
<dbReference type="PANTHER" id="PTHR30482:SF17">
    <property type="entry name" value="ABC TRANSPORTER ATP-BINDING PROTEIN"/>
    <property type="match status" value="1"/>
</dbReference>
<comment type="subcellular location">
    <subcellularLocation>
        <location evidence="1">Cell membrane</location>
        <topology evidence="1">Multi-pass membrane protein</topology>
    </subcellularLocation>
</comment>
<dbReference type="GO" id="GO:0005886">
    <property type="term" value="C:plasma membrane"/>
    <property type="evidence" value="ECO:0007669"/>
    <property type="project" value="UniProtKB-SubCell"/>
</dbReference>
<dbReference type="GO" id="GO:0015658">
    <property type="term" value="F:branched-chain amino acid transmembrane transporter activity"/>
    <property type="evidence" value="ECO:0007669"/>
    <property type="project" value="InterPro"/>
</dbReference>
<comment type="caution">
    <text evidence="7">The sequence shown here is derived from an EMBL/GenBank/DDBJ whole genome shotgun (WGS) entry which is preliminary data.</text>
</comment>
<feature type="transmembrane region" description="Helical" evidence="6">
    <location>
        <begin position="121"/>
        <end position="139"/>
    </location>
</feature>
<keyword evidence="2" id="KW-1003">Cell membrane</keyword>
<reference evidence="7 8" key="1">
    <citation type="submission" date="2019-07" db="EMBL/GenBank/DDBJ databases">
        <title>Whole genome shotgun sequence of Skermanella aerolata NBRC 106429.</title>
        <authorList>
            <person name="Hosoyama A."/>
            <person name="Uohara A."/>
            <person name="Ohji S."/>
            <person name="Ichikawa N."/>
        </authorList>
    </citation>
    <scope>NUCLEOTIDE SEQUENCE [LARGE SCALE GENOMIC DNA]</scope>
    <source>
        <strain evidence="7 8">NBRC 106429</strain>
    </source>
</reference>
<organism evidence="7 8">
    <name type="scientific">Skermanella aerolata</name>
    <dbReference type="NCBI Taxonomy" id="393310"/>
    <lineage>
        <taxon>Bacteria</taxon>
        <taxon>Pseudomonadati</taxon>
        <taxon>Pseudomonadota</taxon>
        <taxon>Alphaproteobacteria</taxon>
        <taxon>Rhodospirillales</taxon>
        <taxon>Azospirillaceae</taxon>
        <taxon>Skermanella</taxon>
    </lineage>
</organism>
<feature type="transmembrane region" description="Helical" evidence="6">
    <location>
        <begin position="29"/>
        <end position="50"/>
    </location>
</feature>
<feature type="transmembrane region" description="Helical" evidence="6">
    <location>
        <begin position="256"/>
        <end position="281"/>
    </location>
</feature>
<proteinExistence type="predicted"/>
<dbReference type="CDD" id="cd06581">
    <property type="entry name" value="TM_PBP1_LivM_like"/>
    <property type="match status" value="1"/>
</dbReference>
<dbReference type="Pfam" id="PF02653">
    <property type="entry name" value="BPD_transp_2"/>
    <property type="match status" value="1"/>
</dbReference>
<keyword evidence="5 6" id="KW-0472">Membrane</keyword>
<feature type="transmembrane region" description="Helical" evidence="6">
    <location>
        <begin position="293"/>
        <end position="315"/>
    </location>
</feature>
<dbReference type="PANTHER" id="PTHR30482">
    <property type="entry name" value="HIGH-AFFINITY BRANCHED-CHAIN AMINO ACID TRANSPORT SYSTEM PERMEASE"/>
    <property type="match status" value="1"/>
</dbReference>
<dbReference type="InterPro" id="IPR043428">
    <property type="entry name" value="LivM-like"/>
</dbReference>
<feature type="transmembrane region" description="Helical" evidence="6">
    <location>
        <begin position="57"/>
        <end position="75"/>
    </location>
</feature>
<dbReference type="EMBL" id="BJYZ01000002">
    <property type="protein sequence ID" value="GEO36356.1"/>
    <property type="molecule type" value="Genomic_DNA"/>
</dbReference>
<keyword evidence="8" id="KW-1185">Reference proteome</keyword>
<keyword evidence="4 6" id="KW-1133">Transmembrane helix</keyword>
<evidence type="ECO:0000256" key="5">
    <source>
        <dbReference type="ARBA" id="ARBA00023136"/>
    </source>
</evidence>
<accession>A0A512DIS5</accession>
<dbReference type="Proteomes" id="UP000321523">
    <property type="component" value="Unassembled WGS sequence"/>
</dbReference>
<evidence type="ECO:0000256" key="1">
    <source>
        <dbReference type="ARBA" id="ARBA00004651"/>
    </source>
</evidence>
<gene>
    <name evidence="7" type="ORF">SAE02_05040</name>
</gene>
<dbReference type="InterPro" id="IPR001851">
    <property type="entry name" value="ABC_transp_permease"/>
</dbReference>
<feature type="transmembrane region" description="Helical" evidence="6">
    <location>
        <begin position="95"/>
        <end position="114"/>
    </location>
</feature>
<evidence type="ECO:0000313" key="7">
    <source>
        <dbReference type="EMBL" id="GEO36356.1"/>
    </source>
</evidence>
<evidence type="ECO:0000256" key="6">
    <source>
        <dbReference type="SAM" id="Phobius"/>
    </source>
</evidence>
<keyword evidence="3 6" id="KW-0812">Transmembrane</keyword>